<dbReference type="NCBIfam" id="NF001862">
    <property type="entry name" value="PRK00601.1"/>
    <property type="match status" value="1"/>
</dbReference>
<keyword evidence="3 7" id="KW-0378">Hydrolase</keyword>
<comment type="function">
    <text evidence="7">This enzyme is involved in nucleotide metabolism: it produces dUMP, the immediate precursor of thymidine nucleotides and it decreases the intracellular concentration of dUTP so that uracil cannot be incorporated into DNA.</text>
</comment>
<evidence type="ECO:0000256" key="1">
    <source>
        <dbReference type="ARBA" id="ARBA00006581"/>
    </source>
</evidence>
<dbReference type="GO" id="GO:0006226">
    <property type="term" value="P:dUMP biosynthetic process"/>
    <property type="evidence" value="ECO:0007669"/>
    <property type="project" value="UniProtKB-UniRule"/>
</dbReference>
<feature type="binding site" evidence="7">
    <location>
        <begin position="91"/>
        <end position="93"/>
    </location>
    <ligand>
        <name>substrate</name>
    </ligand>
</feature>
<dbReference type="EMBL" id="SMGJ01000001">
    <property type="protein sequence ID" value="TCK71401.1"/>
    <property type="molecule type" value="Genomic_DNA"/>
</dbReference>
<dbReference type="FunFam" id="2.70.40.10:FF:000002">
    <property type="entry name" value="dUTP diphosphatase"/>
    <property type="match status" value="1"/>
</dbReference>
<proteinExistence type="inferred from homology"/>
<accession>A0A4V2PUQ0</accession>
<evidence type="ECO:0000256" key="4">
    <source>
        <dbReference type="ARBA" id="ARBA00022842"/>
    </source>
</evidence>
<evidence type="ECO:0000256" key="5">
    <source>
        <dbReference type="ARBA" id="ARBA00023080"/>
    </source>
</evidence>
<evidence type="ECO:0000256" key="6">
    <source>
        <dbReference type="ARBA" id="ARBA00047686"/>
    </source>
</evidence>
<comment type="catalytic activity">
    <reaction evidence="6 7">
        <text>dUTP + H2O = dUMP + diphosphate + H(+)</text>
        <dbReference type="Rhea" id="RHEA:10248"/>
        <dbReference type="ChEBI" id="CHEBI:15377"/>
        <dbReference type="ChEBI" id="CHEBI:15378"/>
        <dbReference type="ChEBI" id="CHEBI:33019"/>
        <dbReference type="ChEBI" id="CHEBI:61555"/>
        <dbReference type="ChEBI" id="CHEBI:246422"/>
        <dbReference type="EC" id="3.6.1.23"/>
    </reaction>
</comment>
<dbReference type="PANTHER" id="PTHR11241:SF0">
    <property type="entry name" value="DEOXYURIDINE 5'-TRIPHOSPHATE NUCLEOTIDOHYDROLASE"/>
    <property type="match status" value="1"/>
</dbReference>
<feature type="binding site" evidence="7">
    <location>
        <position position="87"/>
    </location>
    <ligand>
        <name>substrate</name>
    </ligand>
</feature>
<protein>
    <recommendedName>
        <fullName evidence="7">Deoxyuridine 5'-triphosphate nucleotidohydrolase</fullName>
        <shortName evidence="7">dUTPase</shortName>
        <ecNumber evidence="7">3.6.1.23</ecNumber>
    </recommendedName>
    <alternativeName>
        <fullName evidence="7">dUTP pyrophosphatase</fullName>
    </alternativeName>
</protein>
<evidence type="ECO:0000256" key="3">
    <source>
        <dbReference type="ARBA" id="ARBA00022801"/>
    </source>
</evidence>
<evidence type="ECO:0000313" key="9">
    <source>
        <dbReference type="EMBL" id="TCK71401.1"/>
    </source>
</evidence>
<dbReference type="GO" id="GO:0046081">
    <property type="term" value="P:dUTP catabolic process"/>
    <property type="evidence" value="ECO:0007669"/>
    <property type="project" value="InterPro"/>
</dbReference>
<dbReference type="GO" id="GO:0004170">
    <property type="term" value="F:dUTP diphosphatase activity"/>
    <property type="evidence" value="ECO:0007669"/>
    <property type="project" value="UniProtKB-UniRule"/>
</dbReference>
<evidence type="ECO:0000313" key="10">
    <source>
        <dbReference type="Proteomes" id="UP000295496"/>
    </source>
</evidence>
<organism evidence="9 10">
    <name type="scientific">Lonepinella koalarum</name>
    <dbReference type="NCBI Taxonomy" id="53417"/>
    <lineage>
        <taxon>Bacteria</taxon>
        <taxon>Pseudomonadati</taxon>
        <taxon>Pseudomonadota</taxon>
        <taxon>Gammaproteobacteria</taxon>
        <taxon>Pasteurellales</taxon>
        <taxon>Pasteurellaceae</taxon>
        <taxon>Lonepinella</taxon>
    </lineage>
</organism>
<keyword evidence="10" id="KW-1185">Reference proteome</keyword>
<dbReference type="UniPathway" id="UPA00610">
    <property type="reaction ID" value="UER00666"/>
</dbReference>
<dbReference type="SUPFAM" id="SSF51283">
    <property type="entry name" value="dUTPase-like"/>
    <property type="match status" value="1"/>
</dbReference>
<dbReference type="PANTHER" id="PTHR11241">
    <property type="entry name" value="DEOXYURIDINE 5'-TRIPHOSPHATE NUCLEOTIDOHYDROLASE"/>
    <property type="match status" value="1"/>
</dbReference>
<dbReference type="AlphaFoldDB" id="A0A4V2PUQ0"/>
<feature type="binding site" evidence="7">
    <location>
        <begin position="74"/>
        <end position="76"/>
    </location>
    <ligand>
        <name>substrate</name>
    </ligand>
</feature>
<dbReference type="Pfam" id="PF00692">
    <property type="entry name" value="dUTPase"/>
    <property type="match status" value="1"/>
</dbReference>
<evidence type="ECO:0000256" key="7">
    <source>
        <dbReference type="HAMAP-Rule" id="MF_00116"/>
    </source>
</evidence>
<keyword evidence="5 7" id="KW-0546">Nucleotide metabolism</keyword>
<dbReference type="CDD" id="cd07557">
    <property type="entry name" value="trimeric_dUTPase"/>
    <property type="match status" value="1"/>
</dbReference>
<comment type="cofactor">
    <cofactor evidence="7">
        <name>Mg(2+)</name>
        <dbReference type="ChEBI" id="CHEBI:18420"/>
    </cofactor>
</comment>
<dbReference type="Proteomes" id="UP000295496">
    <property type="component" value="Unassembled WGS sequence"/>
</dbReference>
<dbReference type="InterPro" id="IPR036157">
    <property type="entry name" value="dUTPase-like_sf"/>
</dbReference>
<evidence type="ECO:0000259" key="8">
    <source>
        <dbReference type="Pfam" id="PF00692"/>
    </source>
</evidence>
<evidence type="ECO:0000256" key="2">
    <source>
        <dbReference type="ARBA" id="ARBA00022723"/>
    </source>
</evidence>
<gene>
    <name evidence="7" type="primary">dut</name>
    <name evidence="9" type="ORF">EV692_0471</name>
</gene>
<name>A0A4V2PUQ0_9PAST</name>
<dbReference type="Gene3D" id="2.70.40.10">
    <property type="match status" value="1"/>
</dbReference>
<sequence length="155" mass="16967">MQKNMKKIDVKILDRRIGNEFPFPSYATIGSAGLDLRALIEQSVEIQPGETQLIPTGLSIYIADPNLAAVILPRSGLGHKHGIVLGNLVGLIDSDYQGPLMVSIWNRGKQPFKIEVGDRIAQLVFVPVLQAEFNIVEEFTQTDRGEGGFGHSGKQ</sequence>
<dbReference type="GO" id="GO:0000287">
    <property type="term" value="F:magnesium ion binding"/>
    <property type="evidence" value="ECO:0007669"/>
    <property type="project" value="UniProtKB-UniRule"/>
</dbReference>
<feature type="domain" description="dUTPase-like" evidence="8">
    <location>
        <begin position="20"/>
        <end position="153"/>
    </location>
</feature>
<keyword evidence="2 7" id="KW-0479">Metal-binding</keyword>
<dbReference type="HAMAP" id="MF_00116">
    <property type="entry name" value="dUTPase_bact"/>
    <property type="match status" value="1"/>
</dbReference>
<dbReference type="NCBIfam" id="TIGR00576">
    <property type="entry name" value="dut"/>
    <property type="match status" value="1"/>
</dbReference>
<dbReference type="InterPro" id="IPR033704">
    <property type="entry name" value="dUTPase_trimeric"/>
</dbReference>
<comment type="similarity">
    <text evidence="1 7">Belongs to the dUTPase family.</text>
</comment>
<dbReference type="InterPro" id="IPR029054">
    <property type="entry name" value="dUTPase-like"/>
</dbReference>
<comment type="pathway">
    <text evidence="7">Pyrimidine metabolism; dUMP biosynthesis; dUMP from dCTP (dUTP route): step 2/2.</text>
</comment>
<comment type="caution">
    <text evidence="7">Lacks conserved residue(s) required for the propagation of feature annotation.</text>
</comment>
<comment type="caution">
    <text evidence="9">The sequence shown here is derived from an EMBL/GenBank/DDBJ whole genome shotgun (WGS) entry which is preliminary data.</text>
</comment>
<reference evidence="9 10" key="1">
    <citation type="submission" date="2019-03" db="EMBL/GenBank/DDBJ databases">
        <title>Genomic Encyclopedia of Type Strains, Phase IV (KMG-IV): sequencing the most valuable type-strain genomes for metagenomic binning, comparative biology and taxonomic classification.</title>
        <authorList>
            <person name="Goeker M."/>
        </authorList>
    </citation>
    <scope>NUCLEOTIDE SEQUENCE [LARGE SCALE GENOMIC DNA]</scope>
    <source>
        <strain evidence="9 10">DSM 10053</strain>
    </source>
</reference>
<dbReference type="InterPro" id="IPR008181">
    <property type="entry name" value="dUTPase"/>
</dbReference>
<dbReference type="EC" id="3.6.1.23" evidence="7"/>
<keyword evidence="4 7" id="KW-0460">Magnesium</keyword>